<feature type="compositionally biased region" description="Basic and acidic residues" evidence="1">
    <location>
        <begin position="204"/>
        <end position="215"/>
    </location>
</feature>
<feature type="compositionally biased region" description="Polar residues" evidence="1">
    <location>
        <begin position="160"/>
        <end position="170"/>
    </location>
</feature>
<name>A0A1E3K0L2_9TREE</name>
<dbReference type="EMBL" id="MEKH01000006">
    <property type="protein sequence ID" value="ODO06688.1"/>
    <property type="molecule type" value="Genomic_DNA"/>
</dbReference>
<gene>
    <name evidence="3" type="ORF">I350_04046</name>
</gene>
<feature type="signal peptide" evidence="2">
    <location>
        <begin position="1"/>
        <end position="25"/>
    </location>
</feature>
<feature type="compositionally biased region" description="Acidic residues" evidence="1">
    <location>
        <begin position="147"/>
        <end position="156"/>
    </location>
</feature>
<feature type="chain" id="PRO_5009130687" evidence="2">
    <location>
        <begin position="26"/>
        <end position="239"/>
    </location>
</feature>
<evidence type="ECO:0000313" key="4">
    <source>
        <dbReference type="Proteomes" id="UP000095149"/>
    </source>
</evidence>
<evidence type="ECO:0000313" key="3">
    <source>
        <dbReference type="EMBL" id="ODO06688.1"/>
    </source>
</evidence>
<feature type="compositionally biased region" description="Polar residues" evidence="1">
    <location>
        <begin position="122"/>
        <end position="141"/>
    </location>
</feature>
<reference evidence="3 4" key="1">
    <citation type="submission" date="2016-06" db="EMBL/GenBank/DDBJ databases">
        <title>Evolution of pathogenesis and genome organization in the Tremellales.</title>
        <authorList>
            <person name="Cuomo C."/>
            <person name="Litvintseva A."/>
            <person name="Heitman J."/>
            <person name="Chen Y."/>
            <person name="Sun S."/>
            <person name="Springer D."/>
            <person name="Dromer F."/>
            <person name="Young S."/>
            <person name="Zeng Q."/>
            <person name="Chapman S."/>
            <person name="Gujja S."/>
            <person name="Saif S."/>
            <person name="Birren B."/>
        </authorList>
    </citation>
    <scope>NUCLEOTIDE SEQUENCE [LARGE SCALE GENOMIC DNA]</scope>
    <source>
        <strain evidence="3 4">CBS 6273</strain>
    </source>
</reference>
<evidence type="ECO:0000256" key="1">
    <source>
        <dbReference type="SAM" id="MobiDB-lite"/>
    </source>
</evidence>
<organism evidence="3 4">
    <name type="scientific">Cryptococcus amylolentus CBS 6273</name>
    <dbReference type="NCBI Taxonomy" id="1296118"/>
    <lineage>
        <taxon>Eukaryota</taxon>
        <taxon>Fungi</taxon>
        <taxon>Dikarya</taxon>
        <taxon>Basidiomycota</taxon>
        <taxon>Agaricomycotina</taxon>
        <taxon>Tremellomycetes</taxon>
        <taxon>Tremellales</taxon>
        <taxon>Cryptococcaceae</taxon>
        <taxon>Cryptococcus</taxon>
    </lineage>
</organism>
<feature type="compositionally biased region" description="Basic residues" evidence="1">
    <location>
        <begin position="230"/>
        <end position="239"/>
    </location>
</feature>
<proteinExistence type="predicted"/>
<protein>
    <submittedName>
        <fullName evidence="3">Uncharacterized protein</fullName>
    </submittedName>
</protein>
<feature type="region of interest" description="Disordered" evidence="1">
    <location>
        <begin position="94"/>
        <end position="239"/>
    </location>
</feature>
<dbReference type="AlphaFoldDB" id="A0A1E3K0L2"/>
<keyword evidence="2" id="KW-0732">Signal</keyword>
<accession>A0A1E3K0L2</accession>
<dbReference type="Proteomes" id="UP000095149">
    <property type="component" value="Unassembled WGS sequence"/>
</dbReference>
<comment type="caution">
    <text evidence="3">The sequence shown here is derived from an EMBL/GenBank/DDBJ whole genome shotgun (WGS) entry which is preliminary data.</text>
</comment>
<feature type="region of interest" description="Disordered" evidence="1">
    <location>
        <begin position="28"/>
        <end position="53"/>
    </location>
</feature>
<sequence>MIPKCCASTLALGLLLGSVRLPARCHRQQGTGHAGAPGGEAEHHHNRASVAMSPPTTNVHFRVAVIKKSMDMRTEALGAEAGSSVIRYFTSATSQESSAAPRLDNTPSAPFPARSHGDEVPRSTNDSPALPASDSSINQLFNHARDDESEEEDGAGDDSTVQCGPGSSWNPPIHLLLSARRSAGGNQRPPQRELPHPKLQWQREPSRSAARDDQAVRICPSRPRDDSKAMLKKKSSMPI</sequence>
<evidence type="ECO:0000256" key="2">
    <source>
        <dbReference type="SAM" id="SignalP"/>
    </source>
</evidence>